<keyword evidence="2" id="KW-1185">Reference proteome</keyword>
<accession>A0A7J7VMP2</accession>
<proteinExistence type="predicted"/>
<gene>
    <name evidence="1" type="ORF">mPipKuh1_008448</name>
</gene>
<dbReference type="AlphaFoldDB" id="A0A7J7VMP2"/>
<organism evidence="1 2">
    <name type="scientific">Pipistrellus kuhlii</name>
    <name type="common">Kuhl's pipistrelle</name>
    <dbReference type="NCBI Taxonomy" id="59472"/>
    <lineage>
        <taxon>Eukaryota</taxon>
        <taxon>Metazoa</taxon>
        <taxon>Chordata</taxon>
        <taxon>Craniata</taxon>
        <taxon>Vertebrata</taxon>
        <taxon>Euteleostomi</taxon>
        <taxon>Mammalia</taxon>
        <taxon>Eutheria</taxon>
        <taxon>Laurasiatheria</taxon>
        <taxon>Chiroptera</taxon>
        <taxon>Yangochiroptera</taxon>
        <taxon>Vespertilionidae</taxon>
        <taxon>Pipistrellus</taxon>
    </lineage>
</organism>
<sequence length="148" mass="16426">MEGPCLDVVAAKGWGGNFSKYASTEVYCSNWLFLSKVTSLQHARLLDSILPTELLSKLESVLSNAVTASPTKFWNTLHPLLPIQQLLQHLHQEWIPHRETTVVANSSDAISQPLNLHRENAAIQAHIQALIPVLLMSPHLQLLPPLKS</sequence>
<evidence type="ECO:0000313" key="2">
    <source>
        <dbReference type="Proteomes" id="UP000558488"/>
    </source>
</evidence>
<reference evidence="1 2" key="1">
    <citation type="journal article" date="2020" name="Nature">
        <title>Six reference-quality genomes reveal evolution of bat adaptations.</title>
        <authorList>
            <person name="Jebb D."/>
            <person name="Huang Z."/>
            <person name="Pippel M."/>
            <person name="Hughes G.M."/>
            <person name="Lavrichenko K."/>
            <person name="Devanna P."/>
            <person name="Winkler S."/>
            <person name="Jermiin L.S."/>
            <person name="Skirmuntt E.C."/>
            <person name="Katzourakis A."/>
            <person name="Burkitt-Gray L."/>
            <person name="Ray D.A."/>
            <person name="Sullivan K.A.M."/>
            <person name="Roscito J.G."/>
            <person name="Kirilenko B.M."/>
            <person name="Davalos L.M."/>
            <person name="Corthals A.P."/>
            <person name="Power M.L."/>
            <person name="Jones G."/>
            <person name="Ransome R.D."/>
            <person name="Dechmann D.K.N."/>
            <person name="Locatelli A.G."/>
            <person name="Puechmaille S.J."/>
            <person name="Fedrigo O."/>
            <person name="Jarvis E.D."/>
            <person name="Hiller M."/>
            <person name="Vernes S.C."/>
            <person name="Myers E.W."/>
            <person name="Teeling E.C."/>
        </authorList>
    </citation>
    <scope>NUCLEOTIDE SEQUENCE [LARGE SCALE GENOMIC DNA]</scope>
    <source>
        <strain evidence="1">MPipKuh1</strain>
        <tissue evidence="1">Flight muscle</tissue>
    </source>
</reference>
<dbReference type="EMBL" id="JACAGB010000014">
    <property type="protein sequence ID" value="KAF6326454.1"/>
    <property type="molecule type" value="Genomic_DNA"/>
</dbReference>
<protein>
    <submittedName>
        <fullName evidence="1">Uncharacterized protein</fullName>
    </submittedName>
</protein>
<evidence type="ECO:0000313" key="1">
    <source>
        <dbReference type="EMBL" id="KAF6326454.1"/>
    </source>
</evidence>
<dbReference type="Proteomes" id="UP000558488">
    <property type="component" value="Unassembled WGS sequence"/>
</dbReference>
<name>A0A7J7VMP2_PIPKU</name>
<comment type="caution">
    <text evidence="1">The sequence shown here is derived from an EMBL/GenBank/DDBJ whole genome shotgun (WGS) entry which is preliminary data.</text>
</comment>